<protein>
    <submittedName>
        <fullName evidence="1">Uncharacterized protein</fullName>
    </submittedName>
</protein>
<evidence type="ECO:0000313" key="1">
    <source>
        <dbReference type="EMBL" id="KAG9224325.1"/>
    </source>
</evidence>
<gene>
    <name evidence="1" type="ORF">CCMSSC00406_0004824</name>
</gene>
<accession>A0ACB7J2U6</accession>
<comment type="caution">
    <text evidence="1">The sequence shown here is derived from an EMBL/GenBank/DDBJ whole genome shotgun (WGS) entry which is preliminary data.</text>
</comment>
<reference evidence="1 2" key="1">
    <citation type="journal article" date="2021" name="Appl. Environ. Microbiol.">
        <title>Genetic linkage and physical mapping for an oyster mushroom Pleurotus cornucopiae and QTL analysis for the trait cap color.</title>
        <authorList>
            <person name="Zhang Y."/>
            <person name="Gao W."/>
            <person name="Sonnenberg A."/>
            <person name="Chen Q."/>
            <person name="Zhang J."/>
            <person name="Huang C."/>
        </authorList>
    </citation>
    <scope>NUCLEOTIDE SEQUENCE [LARGE SCALE GENOMIC DNA]</scope>
    <source>
        <strain evidence="1">CCMSSC00406</strain>
    </source>
</reference>
<proteinExistence type="predicted"/>
<organism evidence="1 2">
    <name type="scientific">Pleurotus cornucopiae</name>
    <name type="common">Cornucopia mushroom</name>
    <dbReference type="NCBI Taxonomy" id="5321"/>
    <lineage>
        <taxon>Eukaryota</taxon>
        <taxon>Fungi</taxon>
        <taxon>Dikarya</taxon>
        <taxon>Basidiomycota</taxon>
        <taxon>Agaricomycotina</taxon>
        <taxon>Agaricomycetes</taxon>
        <taxon>Agaricomycetidae</taxon>
        <taxon>Agaricales</taxon>
        <taxon>Pleurotineae</taxon>
        <taxon>Pleurotaceae</taxon>
        <taxon>Pleurotus</taxon>
    </lineage>
</organism>
<dbReference type="Proteomes" id="UP000824881">
    <property type="component" value="Unassembled WGS sequence"/>
</dbReference>
<keyword evidence="2" id="KW-1185">Reference proteome</keyword>
<dbReference type="EMBL" id="WQMT02000004">
    <property type="protein sequence ID" value="KAG9224325.1"/>
    <property type="molecule type" value="Genomic_DNA"/>
</dbReference>
<name>A0ACB7J2U6_PLECO</name>
<sequence>MKQDCKEANANKSEDAFQHADMPSRRLSSSTKFLPIVLVGPHWHARGSLQNLVVFGDSYSKSNEGTTWVDVARRRLRSDALRVSNFAFPGATAETDFPKQLSHFLGKTDGKVDQPRRASLDPGEATYVIFLGINDCGAMGSEDLESIVESIFDVLHRLYLKCNARNFILFDVPPTDRSPQAVDCDLSAVLEDNIKTWNDALRDQAIEFGSSNKDATVFLFSAHRVLTDVLDDPLEYDFGEDDPVIEGGRIWEDGLHLTSDIHDIFCKQLLTSILADQL</sequence>
<evidence type="ECO:0000313" key="2">
    <source>
        <dbReference type="Proteomes" id="UP000824881"/>
    </source>
</evidence>